<dbReference type="EMBL" id="OZ023704">
    <property type="protein sequence ID" value="CAK9873079.1"/>
    <property type="molecule type" value="Genomic_DNA"/>
</dbReference>
<feature type="compositionally biased region" description="Polar residues" evidence="6">
    <location>
        <begin position="1517"/>
        <end position="1532"/>
    </location>
</feature>
<protein>
    <recommendedName>
        <fullName evidence="7">Kinesin motor domain-containing protein</fullName>
    </recommendedName>
</protein>
<feature type="coiled-coil region" evidence="5">
    <location>
        <begin position="439"/>
        <end position="487"/>
    </location>
</feature>
<dbReference type="PRINTS" id="PR00380">
    <property type="entry name" value="KINESINHEAVY"/>
</dbReference>
<feature type="coiled-coil region" evidence="5">
    <location>
        <begin position="640"/>
        <end position="723"/>
    </location>
</feature>
<evidence type="ECO:0000313" key="8">
    <source>
        <dbReference type="EMBL" id="CAK9873079.1"/>
    </source>
</evidence>
<sequence>MANAPLSPTHEPPPPPPTTVVAAPAADESAVRVAVRARPLIEKEIVEKCRECVAYSCDGRQLVLGKDRRFTFDHVFGPMSGQEDVYLDCVKPLVDSCIAGYNATVLAYGQTGSGKTFTMGCGNSMSLLEEELGILPRAIRHLYEGVEERTNQAEFLIKCAFVEIYNEEIKDLLHPDTPSKSISIREDANGDIILAGVKEEVVTSFENMIRCLEHGSVFRTTGSTLMNQQSSRSHAIFTIIVEQRSLQEGSSSNDVITAKFHLVDLAGSERAKRTGAVGMRFKESVTINCGLLALGNVISALGDERKRGHHVPYRESKLTRMLQDSLGGNSRTCMIACISTADTSFEETLNTLKYANRARNIRNKPVINRDPQAVMLNQLRQEVRALQVELLNTRMQSMGLEPVTGPQSLEILLQDESNRQFLDDIRSRADISVDVTAELQTVRRRSREREQECLKLQQEIQALQSLVSRLQEEMLELHTERDHYQLKLDEVNSEMAVLVQVVPQWEGSNEINPAAKMYLLEMAKRVVGEIDGEGSGIGVSSVSSSGTERPASADAAQRRGSSDFVLLSNGGNPRDKSALLNGRPRSQPDESQASVRDFISSPSKADARGANCISPGRTSRGTRNIINQHLRTIRVLEEHLAAKEIDVKAKDEALKEASEDLARDERIFAEKLKEIKALKKLARDLTNEKCALMQKTEKDEAIISRMSQEALAKEDELARLQASLEAWQSGRPDAFIMNGATVPSIKGKIKPETSFDDCGEAIDILIEGKIDITDAGGDASSLGGFDTDSQMRLEELTEKMKAEDEEKVRLLSEKKAIEEQKSLLEENVRHQTREFKRSKQVMDKQLHELSFSIQQKEELIQELARNEAEAKHLTQQYESRMLELEAEMRRKEEEVEALKKELEAIDKNALRGLEEKKRLREQYEEKVKKITDQLIALKKQRWEQESQRLEQQKAKSDVKMQQLQHEITRMRAQQDSLKKKIKETTEKFEDEHDIHLKNMAALKKESENQMKHVRELEMENQKQRQVMRRKNEEMAAANKKLKELGVLDTEVASSKISNRERSLAYDHSLKGNLKRVTTMVPVLETASACSMSSSVEQAEAMLDQEIDKLLKMKEARVLKDKQEAKKEEIMSEKDDCLNEKSKLELKHARAVHDVAQEAHKKTVFIQRLEKEIEDKQSKAEEAKDQGKLALAMELLNEVTVMREQCEHEQQACTALQGSQKPHKLLTQGEESLFGDLDERIEALDAEAEFMALSIAEHDREIQEGLNTKEAMNMQLQMIAAQDAKVILCKYLDKFVKVKEKQLQDAKRVANLEVQLKEKAQALDEVERNSRLKELEFDRRLTELQTQHAKNVQYLLKQVETVSTTPAPERSDAVLTKTIVDSQLQENERALAKDNLEDRATVIVTQKIEALDKMDVYYKQTNQDLKRKLREMITAWDSEKQMMESKVKGERQVWEAERQEWQARVSNFHDKHEHLERDHQALKEELENTKSLMHKAGLGIRLPIRNVRELTDGDVDQRSSLSLPPSRGESVQF</sequence>
<keyword evidence="3 4" id="KW-0505">Motor protein</keyword>
<feature type="region of interest" description="Disordered" evidence="6">
    <location>
        <begin position="1512"/>
        <end position="1532"/>
    </location>
</feature>
<feature type="coiled-coil region" evidence="5">
    <location>
        <begin position="793"/>
        <end position="1047"/>
    </location>
</feature>
<dbReference type="Gene3D" id="3.40.850.10">
    <property type="entry name" value="Kinesin motor domain"/>
    <property type="match status" value="1"/>
</dbReference>
<feature type="coiled-coil region" evidence="5">
    <location>
        <begin position="1095"/>
        <end position="1185"/>
    </location>
</feature>
<proteinExistence type="inferred from homology"/>
<evidence type="ECO:0000256" key="3">
    <source>
        <dbReference type="ARBA" id="ARBA00023175"/>
    </source>
</evidence>
<dbReference type="Proteomes" id="UP001497522">
    <property type="component" value="Chromosome 3"/>
</dbReference>
<dbReference type="InterPro" id="IPR019821">
    <property type="entry name" value="Kinesin_motor_CS"/>
</dbReference>
<comment type="similarity">
    <text evidence="4">Belongs to the TRAFAC class myosin-kinesin ATPase superfamily. Kinesin family.</text>
</comment>
<feature type="binding site" evidence="4">
    <location>
        <begin position="109"/>
        <end position="116"/>
    </location>
    <ligand>
        <name>ATP</name>
        <dbReference type="ChEBI" id="CHEBI:30616"/>
    </ligand>
</feature>
<name>A0ABP1BDM5_9BRYO</name>
<organism evidence="8 9">
    <name type="scientific">Sphagnum jensenii</name>
    <dbReference type="NCBI Taxonomy" id="128206"/>
    <lineage>
        <taxon>Eukaryota</taxon>
        <taxon>Viridiplantae</taxon>
        <taxon>Streptophyta</taxon>
        <taxon>Embryophyta</taxon>
        <taxon>Bryophyta</taxon>
        <taxon>Sphagnophytina</taxon>
        <taxon>Sphagnopsida</taxon>
        <taxon>Sphagnales</taxon>
        <taxon>Sphagnaceae</taxon>
        <taxon>Sphagnum</taxon>
    </lineage>
</organism>
<dbReference type="InterPro" id="IPR036961">
    <property type="entry name" value="Kinesin_motor_dom_sf"/>
</dbReference>
<keyword evidence="5" id="KW-0175">Coiled coil</keyword>
<feature type="coiled-coil region" evidence="5">
    <location>
        <begin position="1457"/>
        <end position="1491"/>
    </location>
</feature>
<keyword evidence="1 4" id="KW-0547">Nucleotide-binding</keyword>
<evidence type="ECO:0000259" key="7">
    <source>
        <dbReference type="PROSITE" id="PS50067"/>
    </source>
</evidence>
<keyword evidence="9" id="KW-1185">Reference proteome</keyword>
<dbReference type="PROSITE" id="PS50067">
    <property type="entry name" value="KINESIN_MOTOR_2"/>
    <property type="match status" value="1"/>
</dbReference>
<gene>
    <name evidence="8" type="ORF">CSSPJE1EN2_LOCUS15649</name>
</gene>
<reference evidence="8" key="1">
    <citation type="submission" date="2024-03" db="EMBL/GenBank/DDBJ databases">
        <authorList>
            <consortium name="ELIXIR-Norway"/>
            <consortium name="Elixir Norway"/>
        </authorList>
    </citation>
    <scope>NUCLEOTIDE SEQUENCE</scope>
</reference>
<evidence type="ECO:0000256" key="4">
    <source>
        <dbReference type="PROSITE-ProRule" id="PRU00283"/>
    </source>
</evidence>
<keyword evidence="2 4" id="KW-0067">ATP-binding</keyword>
<feature type="coiled-coil region" evidence="5">
    <location>
        <begin position="1308"/>
        <end position="1335"/>
    </location>
</feature>
<dbReference type="SUPFAM" id="SSF52540">
    <property type="entry name" value="P-loop containing nucleoside triphosphate hydrolases"/>
    <property type="match status" value="1"/>
</dbReference>
<evidence type="ECO:0000256" key="2">
    <source>
        <dbReference type="ARBA" id="ARBA00022840"/>
    </source>
</evidence>
<dbReference type="InterPro" id="IPR027640">
    <property type="entry name" value="Kinesin-like_fam"/>
</dbReference>
<dbReference type="PANTHER" id="PTHR47969">
    <property type="entry name" value="CHROMOSOME-ASSOCIATED KINESIN KIF4A-RELATED"/>
    <property type="match status" value="1"/>
</dbReference>
<evidence type="ECO:0000313" key="9">
    <source>
        <dbReference type="Proteomes" id="UP001497522"/>
    </source>
</evidence>
<evidence type="ECO:0000256" key="1">
    <source>
        <dbReference type="ARBA" id="ARBA00022741"/>
    </source>
</evidence>
<dbReference type="CDD" id="cd01372">
    <property type="entry name" value="KISc_KIF4"/>
    <property type="match status" value="1"/>
</dbReference>
<dbReference type="PROSITE" id="PS00411">
    <property type="entry name" value="KINESIN_MOTOR_1"/>
    <property type="match status" value="1"/>
</dbReference>
<evidence type="ECO:0000256" key="5">
    <source>
        <dbReference type="SAM" id="Coils"/>
    </source>
</evidence>
<dbReference type="Pfam" id="PF00225">
    <property type="entry name" value="Kinesin"/>
    <property type="match status" value="1"/>
</dbReference>
<feature type="domain" description="Kinesin motor" evidence="7">
    <location>
        <begin position="30"/>
        <end position="361"/>
    </location>
</feature>
<dbReference type="SMART" id="SM00129">
    <property type="entry name" value="KISc"/>
    <property type="match status" value="1"/>
</dbReference>
<feature type="region of interest" description="Disordered" evidence="6">
    <location>
        <begin position="538"/>
        <end position="620"/>
    </location>
</feature>
<evidence type="ECO:0000256" key="6">
    <source>
        <dbReference type="SAM" id="MobiDB-lite"/>
    </source>
</evidence>
<dbReference type="InterPro" id="IPR027417">
    <property type="entry name" value="P-loop_NTPase"/>
</dbReference>
<dbReference type="PANTHER" id="PTHR47969:SF29">
    <property type="entry name" value="KINESIN-LIKE PROTEIN"/>
    <property type="match status" value="1"/>
</dbReference>
<accession>A0ABP1BDM5</accession>
<dbReference type="Pfam" id="PF25764">
    <property type="entry name" value="KIF21A_4th"/>
    <property type="match status" value="1"/>
</dbReference>
<dbReference type="InterPro" id="IPR001752">
    <property type="entry name" value="Kinesin_motor_dom"/>
</dbReference>